<comment type="caution">
    <text evidence="7">The sequence shown here is derived from an EMBL/GenBank/DDBJ whole genome shotgun (WGS) entry which is preliminary data.</text>
</comment>
<dbReference type="PANTHER" id="PTHR43602:SF1">
    <property type="entry name" value="ENOYL-COA HYDRATASE DOMAIN-CONTAINING PROTEIN 3, MITOCHONDRIAL"/>
    <property type="match status" value="1"/>
</dbReference>
<dbReference type="GO" id="GO:0016836">
    <property type="term" value="F:hydro-lyase activity"/>
    <property type="evidence" value="ECO:0007669"/>
    <property type="project" value="TreeGrafter"/>
</dbReference>
<keyword evidence="7" id="KW-0456">Lyase</keyword>
<dbReference type="GO" id="GO:0006631">
    <property type="term" value="P:fatty acid metabolic process"/>
    <property type="evidence" value="ECO:0007669"/>
    <property type="project" value="UniProtKB-KW"/>
</dbReference>
<comment type="function">
    <text evidence="5">May play a role in fatty acid biosynthesis and insulin sensitivity.</text>
</comment>
<comment type="similarity">
    <text evidence="1">Belongs to the enoyl-CoA hydratase/isomerase family.</text>
</comment>
<accession>A0A5M8A833</accession>
<evidence type="ECO:0000256" key="3">
    <source>
        <dbReference type="ARBA" id="ARBA00022946"/>
    </source>
</evidence>
<dbReference type="PANTHER" id="PTHR43602">
    <property type="match status" value="1"/>
</dbReference>
<dbReference type="RefSeq" id="WP_150084144.1">
    <property type="nucleotide sequence ID" value="NZ_VWRN01000053.1"/>
</dbReference>
<protein>
    <recommendedName>
        <fullName evidence="6">Enoyl-CoA hydratase domain-containing protein 3, mitochondrial</fullName>
    </recommendedName>
</protein>
<name>A0A5M8A833_9BURK</name>
<keyword evidence="3" id="KW-0809">Transit peptide</keyword>
<organism evidence="7 8">
    <name type="scientific">Cupriavidus cauae</name>
    <dbReference type="NCBI Taxonomy" id="2608999"/>
    <lineage>
        <taxon>Bacteria</taxon>
        <taxon>Pseudomonadati</taxon>
        <taxon>Pseudomonadota</taxon>
        <taxon>Betaproteobacteria</taxon>
        <taxon>Burkholderiales</taxon>
        <taxon>Burkholderiaceae</taxon>
        <taxon>Cupriavidus</taxon>
    </lineage>
</organism>
<dbReference type="Proteomes" id="UP000324324">
    <property type="component" value="Unassembled WGS sequence"/>
</dbReference>
<dbReference type="Gene3D" id="1.10.12.10">
    <property type="entry name" value="Lyase 2-enoyl-coa Hydratase, Chain A, domain 2"/>
    <property type="match status" value="1"/>
</dbReference>
<reference evidence="7 8" key="1">
    <citation type="submission" date="2019-09" db="EMBL/GenBank/DDBJ databases">
        <title>Isolation of a novel species in the genus Cupriavidus from patients with sepsis using whole genome sequencing.</title>
        <authorList>
            <person name="Kweon O.J."/>
            <person name="Lee M.-K."/>
        </authorList>
    </citation>
    <scope>NUCLEOTIDE SEQUENCE [LARGE SCALE GENOMIC DNA]</scope>
    <source>
        <strain evidence="7 8">MKL-01</strain>
    </source>
</reference>
<dbReference type="Gene3D" id="3.90.226.10">
    <property type="entry name" value="2-enoyl-CoA Hydratase, Chain A, domain 1"/>
    <property type="match status" value="1"/>
</dbReference>
<evidence type="ECO:0000313" key="8">
    <source>
        <dbReference type="Proteomes" id="UP000324324"/>
    </source>
</evidence>
<evidence type="ECO:0000256" key="1">
    <source>
        <dbReference type="ARBA" id="ARBA00005254"/>
    </source>
</evidence>
<evidence type="ECO:0000313" key="7">
    <source>
        <dbReference type="EMBL" id="KAA6118852.1"/>
    </source>
</evidence>
<dbReference type="InterPro" id="IPR052377">
    <property type="entry name" value="Mitochondrial_ECH-domain"/>
</dbReference>
<evidence type="ECO:0000256" key="6">
    <source>
        <dbReference type="ARBA" id="ARBA00040545"/>
    </source>
</evidence>
<proteinExistence type="inferred from homology"/>
<dbReference type="InterPro" id="IPR014748">
    <property type="entry name" value="Enoyl-CoA_hydra_C"/>
</dbReference>
<dbReference type="NCBIfam" id="NF006008">
    <property type="entry name" value="PRK08139.1"/>
    <property type="match status" value="1"/>
</dbReference>
<keyword evidence="2" id="KW-0276">Fatty acid metabolism</keyword>
<sequence>MAESEQAQAASALLAQSEDAPGVLRLTLQRPDAFNALSEALIDAVTEALTRIAADPAVRVVVLAGAGRAFCAGHDLREMRAQPSHDYYRRLFDRCTRMMLAIQRMPQPVIARVHGIATAAGCQLVAMCDLAVAADDARFAVSGVNLGLFCSTPGVALSRNLHRKHALEMLLTGEMIGAHEAQARGLVNRVVPAAELDGEVAKLAASICAKPAAAIAAGKGLFYRQLEMGVEAAYQLAGQTMACNMMDESALEGVQAFIDKRPPSWRSG</sequence>
<dbReference type="SUPFAM" id="SSF52096">
    <property type="entry name" value="ClpP/crotonase"/>
    <property type="match status" value="1"/>
</dbReference>
<dbReference type="Pfam" id="PF00378">
    <property type="entry name" value="ECH_1"/>
    <property type="match status" value="1"/>
</dbReference>
<keyword evidence="4" id="KW-0443">Lipid metabolism</keyword>
<evidence type="ECO:0000256" key="4">
    <source>
        <dbReference type="ARBA" id="ARBA00023098"/>
    </source>
</evidence>
<dbReference type="EMBL" id="VWRN01000053">
    <property type="protein sequence ID" value="KAA6118852.1"/>
    <property type="molecule type" value="Genomic_DNA"/>
</dbReference>
<dbReference type="InterPro" id="IPR029045">
    <property type="entry name" value="ClpP/crotonase-like_dom_sf"/>
</dbReference>
<gene>
    <name evidence="7" type="ORF">F1599_19200</name>
</gene>
<evidence type="ECO:0000256" key="2">
    <source>
        <dbReference type="ARBA" id="ARBA00022832"/>
    </source>
</evidence>
<dbReference type="InterPro" id="IPR001753">
    <property type="entry name" value="Enoyl-CoA_hydra/iso"/>
</dbReference>
<dbReference type="CDD" id="cd06558">
    <property type="entry name" value="crotonase-like"/>
    <property type="match status" value="1"/>
</dbReference>
<keyword evidence="8" id="KW-1185">Reference proteome</keyword>
<evidence type="ECO:0000256" key="5">
    <source>
        <dbReference type="ARBA" id="ARBA00037410"/>
    </source>
</evidence>
<dbReference type="AlphaFoldDB" id="A0A5M8A833"/>